<dbReference type="AlphaFoldDB" id="A0A6P0CIY6"/>
<proteinExistence type="predicted"/>
<protein>
    <recommendedName>
        <fullName evidence="3">LysM domain-containing protein</fullName>
    </recommendedName>
</protein>
<accession>A0A6P0CIY6</accession>
<reference evidence="1 2" key="1">
    <citation type="submission" date="2020-01" db="EMBL/GenBank/DDBJ databases">
        <title>Sulfitobacter sediminilitoris sp. nov., isolated from a tidal flat.</title>
        <authorList>
            <person name="Park S."/>
            <person name="Yoon J.-H."/>
        </authorList>
    </citation>
    <scope>NUCLEOTIDE SEQUENCE [LARGE SCALE GENOMIC DNA]</scope>
    <source>
        <strain evidence="1 2">JBTF-M27</strain>
    </source>
</reference>
<comment type="caution">
    <text evidence="1">The sequence shown here is derived from an EMBL/GenBank/DDBJ whole genome shotgun (WGS) entry which is preliminary data.</text>
</comment>
<dbReference type="RefSeq" id="WP_164356065.1">
    <property type="nucleotide sequence ID" value="NZ_JAABNT010000028.1"/>
</dbReference>
<keyword evidence="2" id="KW-1185">Reference proteome</keyword>
<evidence type="ECO:0008006" key="3">
    <source>
        <dbReference type="Google" id="ProtNLM"/>
    </source>
</evidence>
<dbReference type="InterPro" id="IPR036779">
    <property type="entry name" value="LysM_dom_sf"/>
</dbReference>
<dbReference type="Gene3D" id="3.10.350.10">
    <property type="entry name" value="LysM domain"/>
    <property type="match status" value="1"/>
</dbReference>
<evidence type="ECO:0000313" key="1">
    <source>
        <dbReference type="EMBL" id="NEK24945.1"/>
    </source>
</evidence>
<evidence type="ECO:0000313" key="2">
    <source>
        <dbReference type="Proteomes" id="UP000468591"/>
    </source>
</evidence>
<dbReference type="EMBL" id="JAABNT010000028">
    <property type="protein sequence ID" value="NEK24945.1"/>
    <property type="molecule type" value="Genomic_DNA"/>
</dbReference>
<gene>
    <name evidence="1" type="ORF">GV827_21475</name>
</gene>
<name>A0A6P0CIY6_9RHOB</name>
<dbReference type="Proteomes" id="UP000468591">
    <property type="component" value="Unassembled WGS sequence"/>
</dbReference>
<organism evidence="1 2">
    <name type="scientific">Sulfitobacter sediminilitoris</name>
    <dbReference type="NCBI Taxonomy" id="2698830"/>
    <lineage>
        <taxon>Bacteria</taxon>
        <taxon>Pseudomonadati</taxon>
        <taxon>Pseudomonadota</taxon>
        <taxon>Alphaproteobacteria</taxon>
        <taxon>Rhodobacterales</taxon>
        <taxon>Roseobacteraceae</taxon>
        <taxon>Sulfitobacter</taxon>
    </lineage>
</organism>
<sequence length="224" mass="25586">MPSDVETVEYKVKKNDNLWNIVKMAGFPPKDWKKILTADYNKDFVKKLNKENRSADKIFAGDIIFLPKFNSKDIAEAYKSIKEKRLELGSSLKSLNEFDRITSQLRDLKDDDLKSKVKALKALTKKYKETRKRILNATKPGAGEPIGYKLGKAKLGNDLRKSEGVYAMGDEIVKMEKNLKTSKFSYLLETTIVKATKLQKLINVTAKELQTNEAELSKMLKNPY</sequence>